<dbReference type="GO" id="GO:0046354">
    <property type="term" value="P:mannan biosynthetic process"/>
    <property type="evidence" value="ECO:0007669"/>
    <property type="project" value="TreeGrafter"/>
</dbReference>
<proteinExistence type="inferred from homology"/>
<organism evidence="11 12">
    <name type="scientific">Aspergillus avenaceus</name>
    <dbReference type="NCBI Taxonomy" id="36643"/>
    <lineage>
        <taxon>Eukaryota</taxon>
        <taxon>Fungi</taxon>
        <taxon>Dikarya</taxon>
        <taxon>Ascomycota</taxon>
        <taxon>Pezizomycotina</taxon>
        <taxon>Eurotiomycetes</taxon>
        <taxon>Eurotiomycetidae</taxon>
        <taxon>Eurotiales</taxon>
        <taxon>Aspergillaceae</taxon>
        <taxon>Aspergillus</taxon>
        <taxon>Aspergillus subgen. Circumdati</taxon>
    </lineage>
</organism>
<evidence type="ECO:0000256" key="2">
    <source>
        <dbReference type="ARBA" id="ARBA00004922"/>
    </source>
</evidence>
<keyword evidence="4 11" id="KW-0808">Transferase</keyword>
<gene>
    <name evidence="11" type="ORF">BDV25DRAFT_171226</name>
</gene>
<evidence type="ECO:0000256" key="3">
    <source>
        <dbReference type="ARBA" id="ARBA00009105"/>
    </source>
</evidence>
<dbReference type="PANTHER" id="PTHR31646">
    <property type="entry name" value="ALPHA-1,2-MANNOSYLTRANSFERASE MNN2"/>
    <property type="match status" value="1"/>
</dbReference>
<dbReference type="EMBL" id="ML742452">
    <property type="protein sequence ID" value="KAE8144699.1"/>
    <property type="molecule type" value="Genomic_DNA"/>
</dbReference>
<evidence type="ECO:0000256" key="5">
    <source>
        <dbReference type="ARBA" id="ARBA00022692"/>
    </source>
</evidence>
<dbReference type="GO" id="GO:0000026">
    <property type="term" value="F:alpha-1,2-mannosyltransferase activity"/>
    <property type="evidence" value="ECO:0007669"/>
    <property type="project" value="TreeGrafter"/>
</dbReference>
<name>A0A5N6TEZ3_ASPAV</name>
<keyword evidence="11" id="KW-0328">Glycosyltransferase</keyword>
<evidence type="ECO:0000256" key="1">
    <source>
        <dbReference type="ARBA" id="ARBA00004323"/>
    </source>
</evidence>
<dbReference type="Pfam" id="PF11051">
    <property type="entry name" value="Mannosyl_trans3"/>
    <property type="match status" value="2"/>
</dbReference>
<keyword evidence="9 10" id="KW-0472">Membrane</keyword>
<evidence type="ECO:0000256" key="6">
    <source>
        <dbReference type="ARBA" id="ARBA00022968"/>
    </source>
</evidence>
<evidence type="ECO:0000256" key="9">
    <source>
        <dbReference type="ARBA" id="ARBA00023136"/>
    </source>
</evidence>
<dbReference type="AlphaFoldDB" id="A0A5N6TEZ3"/>
<evidence type="ECO:0000256" key="8">
    <source>
        <dbReference type="ARBA" id="ARBA00023034"/>
    </source>
</evidence>
<dbReference type="PANTHER" id="PTHR31646:SF1">
    <property type="entry name" value="ALPHA-1,2-MANNOSYLTRANSFERASE MNN2"/>
    <property type="match status" value="1"/>
</dbReference>
<dbReference type="SUPFAM" id="SSF53448">
    <property type="entry name" value="Nucleotide-diphospho-sugar transferases"/>
    <property type="match status" value="1"/>
</dbReference>
<comment type="pathway">
    <text evidence="2">Protein modification; protein glycosylation.</text>
</comment>
<keyword evidence="8" id="KW-0333">Golgi apparatus</keyword>
<evidence type="ECO:0000256" key="10">
    <source>
        <dbReference type="SAM" id="Phobius"/>
    </source>
</evidence>
<dbReference type="InterPro" id="IPR029044">
    <property type="entry name" value="Nucleotide-diphossugar_trans"/>
</dbReference>
<evidence type="ECO:0000313" key="11">
    <source>
        <dbReference type="EMBL" id="KAE8144699.1"/>
    </source>
</evidence>
<protein>
    <submittedName>
        <fullName evidence="11">Mannosyltransferase putative-domain-containing protein</fullName>
    </submittedName>
</protein>
<dbReference type="InterPro" id="IPR022751">
    <property type="entry name" value="Alpha_mannosyltransferase"/>
</dbReference>
<keyword evidence="6" id="KW-0735">Signal-anchor</keyword>
<feature type="transmembrane region" description="Helical" evidence="10">
    <location>
        <begin position="12"/>
        <end position="30"/>
    </location>
</feature>
<evidence type="ECO:0000313" key="12">
    <source>
        <dbReference type="Proteomes" id="UP000325780"/>
    </source>
</evidence>
<accession>A0A5N6TEZ3</accession>
<sequence length="474" mass="53552">MGKRSFNHNSRKSILSLFVGVAILNAYLLWQGSLSMKSVARVSLRDAQTRLWHQLHYLIEDFTPQCPPPRLRNSAGLQRFNATTPTPVENFIMAPEDIIGPIQVTHYDYADEIRDISPENTYRADTKGIVSSAAGTHMPTFVISLRILRRTGSKLPVELFLADWTEYEPYICDIVLPPLNARCVVLSERLVNKHGVHVKLEDSQLKPFAILFSSFQDVIWMDPDCICLHDPTALLSSEPFTTAGLVTWPDFWSYTVSPWYYFISDQPDMPTSWRPSTTSGMFLISKKTHFKTLLLAAYYNYHSGYYHPLISQGGPGPGDKDTFIFAASALRERFYTVSEKVVDLGHPSAGNGGVSGTAALQADPFEDYELIRKDKLRMHDESVAKAPRGYWIHTNLNPADGLFGGLTNDKHSNPGRLWTSQDLLQRVGYDVERGIWEETKTVTCTLEHGFESWKTKTGLCDSVTKHWHAVFENP</sequence>
<dbReference type="Proteomes" id="UP000325780">
    <property type="component" value="Unassembled WGS sequence"/>
</dbReference>
<comment type="similarity">
    <text evidence="3">Belongs to the MNN1/MNT family.</text>
</comment>
<keyword evidence="12" id="KW-1185">Reference proteome</keyword>
<keyword evidence="5 10" id="KW-0812">Transmembrane</keyword>
<keyword evidence="7 10" id="KW-1133">Transmembrane helix</keyword>
<comment type="subcellular location">
    <subcellularLocation>
        <location evidence="1">Golgi apparatus membrane</location>
        <topology evidence="1">Single-pass type II membrane protein</topology>
    </subcellularLocation>
</comment>
<dbReference type="OrthoDB" id="4484309at2759"/>
<evidence type="ECO:0000256" key="7">
    <source>
        <dbReference type="ARBA" id="ARBA00022989"/>
    </source>
</evidence>
<reference evidence="11 12" key="1">
    <citation type="submission" date="2019-04" db="EMBL/GenBank/DDBJ databases">
        <title>Friends and foes A comparative genomics study of 23 Aspergillus species from section Flavi.</title>
        <authorList>
            <consortium name="DOE Joint Genome Institute"/>
            <person name="Kjaerbolling I."/>
            <person name="Vesth T."/>
            <person name="Frisvad J.C."/>
            <person name="Nybo J.L."/>
            <person name="Theobald S."/>
            <person name="Kildgaard S."/>
            <person name="Isbrandt T."/>
            <person name="Kuo A."/>
            <person name="Sato A."/>
            <person name="Lyhne E.K."/>
            <person name="Kogle M.E."/>
            <person name="Wiebenga A."/>
            <person name="Kun R.S."/>
            <person name="Lubbers R.J."/>
            <person name="Makela M.R."/>
            <person name="Barry K."/>
            <person name="Chovatia M."/>
            <person name="Clum A."/>
            <person name="Daum C."/>
            <person name="Haridas S."/>
            <person name="He G."/>
            <person name="LaButti K."/>
            <person name="Lipzen A."/>
            <person name="Mondo S."/>
            <person name="Riley R."/>
            <person name="Salamov A."/>
            <person name="Simmons B.A."/>
            <person name="Magnuson J.K."/>
            <person name="Henrissat B."/>
            <person name="Mortensen U.H."/>
            <person name="Larsen T.O."/>
            <person name="Devries R.P."/>
            <person name="Grigoriev I.V."/>
            <person name="Machida M."/>
            <person name="Baker S.E."/>
            <person name="Andersen M.R."/>
        </authorList>
    </citation>
    <scope>NUCLEOTIDE SEQUENCE [LARGE SCALE GENOMIC DNA]</scope>
    <source>
        <strain evidence="11 12">IBT 18842</strain>
    </source>
</reference>
<dbReference type="GO" id="GO:0000139">
    <property type="term" value="C:Golgi membrane"/>
    <property type="evidence" value="ECO:0007669"/>
    <property type="project" value="UniProtKB-SubCell"/>
</dbReference>
<evidence type="ECO:0000256" key="4">
    <source>
        <dbReference type="ARBA" id="ARBA00022679"/>
    </source>
</evidence>